<organism evidence="2 3">
    <name type="scientific">Vitreoscilla massiliensis</name>
    <dbReference type="NCBI Taxonomy" id="1689272"/>
    <lineage>
        <taxon>Bacteria</taxon>
        <taxon>Pseudomonadati</taxon>
        <taxon>Pseudomonadota</taxon>
        <taxon>Betaproteobacteria</taxon>
        <taxon>Neisseriales</taxon>
        <taxon>Neisseriaceae</taxon>
        <taxon>Vitreoscilla</taxon>
    </lineage>
</organism>
<proteinExistence type="predicted"/>
<keyword evidence="3" id="KW-1185">Reference proteome</keyword>
<name>A0ABY4E9K8_9NEIS</name>
<reference evidence="2 3" key="1">
    <citation type="journal article" date="2022" name="Res Sq">
        <title>Evolution of multicellular longitudinally dividing oral cavity symbionts (Neisseriaceae).</title>
        <authorList>
            <person name="Nyongesa S."/>
            <person name="Weber P."/>
            <person name="Bernet E."/>
            <person name="Pullido F."/>
            <person name="Nieckarz M."/>
            <person name="Delaby M."/>
            <person name="Nieves C."/>
            <person name="Viehboeck T."/>
            <person name="Krause N."/>
            <person name="Rivera-Millot A."/>
            <person name="Nakamura A."/>
            <person name="Vischer N."/>
            <person name="VanNieuwenhze M."/>
            <person name="Brun Y."/>
            <person name="Cava F."/>
            <person name="Bulgheresi S."/>
            <person name="Veyrier F."/>
        </authorList>
    </citation>
    <scope>NUCLEOTIDE SEQUENCE [LARGE SCALE GENOMIC DNA]</scope>
    <source>
        <strain evidence="2 3">SN4</strain>
    </source>
</reference>
<dbReference type="InterPro" id="IPR002559">
    <property type="entry name" value="Transposase_11"/>
</dbReference>
<evidence type="ECO:0000313" key="3">
    <source>
        <dbReference type="Proteomes" id="UP000832011"/>
    </source>
</evidence>
<dbReference type="Proteomes" id="UP000832011">
    <property type="component" value="Chromosome"/>
</dbReference>
<evidence type="ECO:0000259" key="1">
    <source>
        <dbReference type="Pfam" id="PF01609"/>
    </source>
</evidence>
<accession>A0ABY4E9K8</accession>
<protein>
    <submittedName>
        <fullName evidence="2">Transposase</fullName>
    </submittedName>
</protein>
<feature type="domain" description="Transposase IS4-like" evidence="1">
    <location>
        <begin position="8"/>
        <end position="118"/>
    </location>
</feature>
<dbReference type="RefSeq" id="WP_159061417.1">
    <property type="nucleotide sequence ID" value="NZ_CABKVG010000008.1"/>
</dbReference>
<gene>
    <name evidence="2" type="ORF">LVJ82_03695</name>
</gene>
<dbReference type="Pfam" id="PF01609">
    <property type="entry name" value="DDE_Tnp_1"/>
    <property type="match status" value="1"/>
</dbReference>
<evidence type="ECO:0000313" key="2">
    <source>
        <dbReference type="EMBL" id="UOO90102.1"/>
    </source>
</evidence>
<dbReference type="EMBL" id="CP091511">
    <property type="protein sequence ID" value="UOO90102.1"/>
    <property type="molecule type" value="Genomic_DNA"/>
</dbReference>
<sequence>MLNADMEQVSIEATYVQAHQSSAGTAGGDCQCIAKSIGGNGSKIHLVVDAHSNPVEFIVGDGVTHDIKIAPALLELLDLKDTEFLNADKGHDFETFRKLIHSSEIHTDIPRKKNAKTSNGHMDWLIYQANMWLKIHLPV</sequence>